<dbReference type="Gene3D" id="1.10.10.10">
    <property type="entry name" value="Winged helix-like DNA-binding domain superfamily/Winged helix DNA-binding domain"/>
    <property type="match status" value="1"/>
</dbReference>
<evidence type="ECO:0000256" key="1">
    <source>
        <dbReference type="ARBA" id="ARBA00022741"/>
    </source>
</evidence>
<evidence type="ECO:0000313" key="4">
    <source>
        <dbReference type="EMBL" id="GAA1578533.1"/>
    </source>
</evidence>
<organism evidence="4 5">
    <name type="scientific">Kribbella sancticallisti</name>
    <dbReference type="NCBI Taxonomy" id="460087"/>
    <lineage>
        <taxon>Bacteria</taxon>
        <taxon>Bacillati</taxon>
        <taxon>Actinomycetota</taxon>
        <taxon>Actinomycetes</taxon>
        <taxon>Propionibacteriales</taxon>
        <taxon>Kribbellaceae</taxon>
        <taxon>Kribbella</taxon>
    </lineage>
</organism>
<gene>
    <name evidence="4" type="ORF">GCM10009789_35060</name>
</gene>
<evidence type="ECO:0000256" key="2">
    <source>
        <dbReference type="ARBA" id="ARBA00022840"/>
    </source>
</evidence>
<dbReference type="EMBL" id="BAAAOS010000020">
    <property type="protein sequence ID" value="GAA1578533.1"/>
    <property type="molecule type" value="Genomic_DNA"/>
</dbReference>
<dbReference type="InterPro" id="IPR016032">
    <property type="entry name" value="Sig_transdc_resp-reg_C-effctor"/>
</dbReference>
<comment type="caution">
    <text evidence="4">The sequence shown here is derived from an EMBL/GenBank/DDBJ whole genome shotgun (WGS) entry which is preliminary data.</text>
</comment>
<keyword evidence="2" id="KW-0067">ATP-binding</keyword>
<dbReference type="Proteomes" id="UP001500393">
    <property type="component" value="Unassembled WGS sequence"/>
</dbReference>
<feature type="domain" description="HTH luxR-type" evidence="3">
    <location>
        <begin position="785"/>
        <end position="850"/>
    </location>
</feature>
<dbReference type="InterPro" id="IPR036388">
    <property type="entry name" value="WH-like_DNA-bd_sf"/>
</dbReference>
<keyword evidence="5" id="KW-1185">Reference proteome</keyword>
<dbReference type="PROSITE" id="PS50043">
    <property type="entry name" value="HTH_LUXR_2"/>
    <property type="match status" value="1"/>
</dbReference>
<dbReference type="InterPro" id="IPR000792">
    <property type="entry name" value="Tscrpt_reg_LuxR_C"/>
</dbReference>
<dbReference type="SMART" id="SM00421">
    <property type="entry name" value="HTH_LUXR"/>
    <property type="match status" value="1"/>
</dbReference>
<dbReference type="PRINTS" id="PR00038">
    <property type="entry name" value="HTHLUXR"/>
</dbReference>
<dbReference type="SUPFAM" id="SSF46894">
    <property type="entry name" value="C-terminal effector domain of the bipartite response regulators"/>
    <property type="match status" value="1"/>
</dbReference>
<evidence type="ECO:0000259" key="3">
    <source>
        <dbReference type="PROSITE" id="PS50043"/>
    </source>
</evidence>
<evidence type="ECO:0000313" key="5">
    <source>
        <dbReference type="Proteomes" id="UP001500393"/>
    </source>
</evidence>
<dbReference type="PANTHER" id="PTHR16305:SF35">
    <property type="entry name" value="TRANSCRIPTIONAL ACTIVATOR DOMAIN"/>
    <property type="match status" value="1"/>
</dbReference>
<dbReference type="CDD" id="cd06170">
    <property type="entry name" value="LuxR_C_like"/>
    <property type="match status" value="1"/>
</dbReference>
<dbReference type="PANTHER" id="PTHR16305">
    <property type="entry name" value="TESTICULAR SOLUBLE ADENYLYL CYCLASE"/>
    <property type="match status" value="1"/>
</dbReference>
<proteinExistence type="predicted"/>
<keyword evidence="1" id="KW-0547">Nucleotide-binding</keyword>
<name>A0ABN2DMS0_9ACTN</name>
<protein>
    <submittedName>
        <fullName evidence="4">LuxR family transcriptional regulator</fullName>
    </submittedName>
</protein>
<reference evidence="4 5" key="1">
    <citation type="journal article" date="2019" name="Int. J. Syst. Evol. Microbiol.">
        <title>The Global Catalogue of Microorganisms (GCM) 10K type strain sequencing project: providing services to taxonomists for standard genome sequencing and annotation.</title>
        <authorList>
            <consortium name="The Broad Institute Genomics Platform"/>
            <consortium name="The Broad Institute Genome Sequencing Center for Infectious Disease"/>
            <person name="Wu L."/>
            <person name="Ma J."/>
        </authorList>
    </citation>
    <scope>NUCLEOTIDE SEQUENCE [LARGE SCALE GENOMIC DNA]</scope>
    <source>
        <strain evidence="4 5">JCM 14969</strain>
    </source>
</reference>
<accession>A0ABN2DMS0</accession>
<sequence length="856" mass="92461">MELPFAGLHQLCAPMLDQLDSLPEPQQVALNVALGIAPGEPPDHFLVALAALGLLSEAAARQPLLCLVDDAQWLDSASGQVLGFVARRLLADSVAIVFAVREPSTESELMDLPELWLHGLPEEDARALLARAIPGRLDRRVRDRLLAEMRGNPLALLELPRRLSATQLPGGFRLQGPQDLLNRIEQSFQQRLQELPKEARLLLLVAAAEPADDPLLVWRAAERLGIRASAAAATEAEGLLVIDASVRFRHPLVRSAIYRSASSKDRRAAHVALAEATDGQADPDRRAWHLAAAAARPDEQLALELQQSAGRARARGGLAAAAAFLRRSVVLTRDPDRRVGRVLAATQASLHAGEFDAALDLLAAAETGALDELQRARVDLLRAQIVSASGAGSKAPGQLLKAAKRLEQLDPELARETYLDAWGAALFAGELATTGTLHDVSRAARAAPRPTNPTVQAADLLLDGLSVLMTEGRRAAAATLKRAVRSYRDDELSVEKGLQWGVLASTASVELWDFESWEAVITRQMVLARDAGALAPLSVALNGTGIVVAWRGDFTAAARVIVEADAVTEATRTRIAPYGGILFAALRGREAEARARIDDTIDNALASGEGLAVQWARWSTAVLYNGLGRYEEALAGAQLAAADGMPDLFVTTWALPELIEAAAKLGRPELCAGPLERLRDSTNVTRTDWGLGIAARSEALVSEGDAADRLYREAIERLRTTRLRPELARAHLLYGEWLRHEQRRPDARSQLNIAYTMLAGMGADGFADRARQELRATGATVRSSGDAPRHELTAQEDHIARLARDGRTNGQIGAELYLSPRTVEWNLKKVFTKLGIGSRRELRDALPTPEEESTAV</sequence>
<dbReference type="Pfam" id="PF00196">
    <property type="entry name" value="GerE"/>
    <property type="match status" value="1"/>
</dbReference>